<dbReference type="PROSITE" id="PS51462">
    <property type="entry name" value="NUDIX"/>
    <property type="match status" value="1"/>
</dbReference>
<dbReference type="UniPathway" id="UPA00059">
    <property type="reaction ID" value="UER00104"/>
</dbReference>
<feature type="domain" description="Nudix hydrolase" evidence="8">
    <location>
        <begin position="1"/>
        <end position="130"/>
    </location>
</feature>
<evidence type="ECO:0000259" key="8">
    <source>
        <dbReference type="PROSITE" id="PS51462"/>
    </source>
</evidence>
<name>A0A3P7PZ90_DRAME</name>
<dbReference type="AlphaFoldDB" id="A0A3P7PZ90"/>
<evidence type="ECO:0000313" key="10">
    <source>
        <dbReference type="Proteomes" id="UP000274756"/>
    </source>
</evidence>
<accession>A0A3P7PZ90</accession>
<evidence type="ECO:0000256" key="5">
    <source>
        <dbReference type="ARBA" id="ARBA00012057"/>
    </source>
</evidence>
<dbReference type="EMBL" id="UYYG01001151">
    <property type="protein sequence ID" value="VDN55038.1"/>
    <property type="molecule type" value="Genomic_DNA"/>
</dbReference>
<comment type="function">
    <text evidence="2">Catalyzes the 1,3-allylic rearrangement of the homoallylic substrate isopentenyl (IPP) to its highly electrophilic allylic isomer, dimethylallyl diphosphate (DMAPP).</text>
</comment>
<sequence>MFTKDGSLILQRRSATKVTFPLLWTNSCCSHPLWNEYEMCEENDSVGIRRAAQRKLEHELGIKALPLDRMKVMGRYIYKADSDGNWGEYELDYAIIILDFDPVAITPNPEEIEQISIVNQSKLRKMVQGT</sequence>
<evidence type="ECO:0000256" key="6">
    <source>
        <dbReference type="ARBA" id="ARBA00023229"/>
    </source>
</evidence>
<dbReference type="PANTHER" id="PTHR10885">
    <property type="entry name" value="ISOPENTENYL-DIPHOSPHATE DELTA-ISOMERASE"/>
    <property type="match status" value="1"/>
</dbReference>
<dbReference type="Proteomes" id="UP000274756">
    <property type="component" value="Unassembled WGS sequence"/>
</dbReference>
<evidence type="ECO:0000256" key="4">
    <source>
        <dbReference type="ARBA" id="ARBA00007579"/>
    </source>
</evidence>
<keyword evidence="6" id="KW-0414">Isoprene biosynthesis</keyword>
<evidence type="ECO:0000313" key="9">
    <source>
        <dbReference type="EMBL" id="VDN55038.1"/>
    </source>
</evidence>
<dbReference type="GO" id="GO:0050992">
    <property type="term" value="P:dimethylallyl diphosphate biosynthetic process"/>
    <property type="evidence" value="ECO:0007669"/>
    <property type="project" value="UniProtKB-UniPathway"/>
</dbReference>
<comment type="pathway">
    <text evidence="3">Isoprenoid biosynthesis; dimethylallyl diphosphate biosynthesis; dimethylallyl diphosphate from isopentenyl diphosphate: step 1/1.</text>
</comment>
<evidence type="ECO:0000256" key="1">
    <source>
        <dbReference type="ARBA" id="ARBA00000374"/>
    </source>
</evidence>
<dbReference type="InterPro" id="IPR000086">
    <property type="entry name" value="NUDIX_hydrolase_dom"/>
</dbReference>
<dbReference type="GO" id="GO:0009240">
    <property type="term" value="P:isopentenyl diphosphate biosynthetic process"/>
    <property type="evidence" value="ECO:0007669"/>
    <property type="project" value="TreeGrafter"/>
</dbReference>
<evidence type="ECO:0000256" key="3">
    <source>
        <dbReference type="ARBA" id="ARBA00004826"/>
    </source>
</evidence>
<dbReference type="InterPro" id="IPR011876">
    <property type="entry name" value="IsopentenylPP_isomerase_typ1"/>
</dbReference>
<dbReference type="CDD" id="cd02885">
    <property type="entry name" value="NUDIX_IPP_Isomerase"/>
    <property type="match status" value="1"/>
</dbReference>
<comment type="catalytic activity">
    <reaction evidence="1">
        <text>isopentenyl diphosphate = dimethylallyl diphosphate</text>
        <dbReference type="Rhea" id="RHEA:23284"/>
        <dbReference type="ChEBI" id="CHEBI:57623"/>
        <dbReference type="ChEBI" id="CHEBI:128769"/>
        <dbReference type="EC" id="5.3.3.2"/>
    </reaction>
</comment>
<proteinExistence type="inferred from homology"/>
<evidence type="ECO:0000256" key="7">
    <source>
        <dbReference type="ARBA" id="ARBA00023235"/>
    </source>
</evidence>
<dbReference type="GO" id="GO:0005737">
    <property type="term" value="C:cytoplasm"/>
    <property type="evidence" value="ECO:0007669"/>
    <property type="project" value="TreeGrafter"/>
</dbReference>
<dbReference type="Gene3D" id="3.90.79.10">
    <property type="entry name" value="Nucleoside Triphosphate Pyrophosphohydrolase"/>
    <property type="match status" value="1"/>
</dbReference>
<dbReference type="InterPro" id="IPR015797">
    <property type="entry name" value="NUDIX_hydrolase-like_dom_sf"/>
</dbReference>
<dbReference type="GO" id="GO:0004452">
    <property type="term" value="F:isopentenyl-diphosphate delta-isomerase activity"/>
    <property type="evidence" value="ECO:0007669"/>
    <property type="project" value="UniProtKB-EC"/>
</dbReference>
<keyword evidence="10" id="KW-1185">Reference proteome</keyword>
<dbReference type="OrthoDB" id="510307at2759"/>
<reference evidence="9 10" key="1">
    <citation type="submission" date="2018-11" db="EMBL/GenBank/DDBJ databases">
        <authorList>
            <consortium name="Pathogen Informatics"/>
        </authorList>
    </citation>
    <scope>NUCLEOTIDE SEQUENCE [LARGE SCALE GENOMIC DNA]</scope>
</reference>
<comment type="similarity">
    <text evidence="4">Belongs to the IPP isomerase type 1 family.</text>
</comment>
<gene>
    <name evidence="9" type="ORF">DME_LOCUS5011</name>
</gene>
<dbReference type="SUPFAM" id="SSF55811">
    <property type="entry name" value="Nudix"/>
    <property type="match status" value="1"/>
</dbReference>
<evidence type="ECO:0000256" key="2">
    <source>
        <dbReference type="ARBA" id="ARBA00003951"/>
    </source>
</evidence>
<dbReference type="PANTHER" id="PTHR10885:SF0">
    <property type="entry name" value="ISOPENTENYL-DIPHOSPHATE DELTA-ISOMERASE"/>
    <property type="match status" value="1"/>
</dbReference>
<dbReference type="Pfam" id="PF00293">
    <property type="entry name" value="NUDIX"/>
    <property type="match status" value="1"/>
</dbReference>
<keyword evidence="7" id="KW-0413">Isomerase</keyword>
<organism evidence="9 10">
    <name type="scientific">Dracunculus medinensis</name>
    <name type="common">Guinea worm</name>
    <dbReference type="NCBI Taxonomy" id="318479"/>
    <lineage>
        <taxon>Eukaryota</taxon>
        <taxon>Metazoa</taxon>
        <taxon>Ecdysozoa</taxon>
        <taxon>Nematoda</taxon>
        <taxon>Chromadorea</taxon>
        <taxon>Rhabditida</taxon>
        <taxon>Spirurina</taxon>
        <taxon>Dracunculoidea</taxon>
        <taxon>Dracunculidae</taxon>
        <taxon>Dracunculus</taxon>
    </lineage>
</organism>
<dbReference type="EC" id="5.3.3.2" evidence="5"/>
<dbReference type="PIRSF" id="PIRSF018427">
    <property type="entry name" value="Isopntndiph_ism"/>
    <property type="match status" value="1"/>
</dbReference>
<protein>
    <recommendedName>
        <fullName evidence="5">isopentenyl-diphosphate Delta-isomerase</fullName>
        <ecNumber evidence="5">5.3.3.2</ecNumber>
    </recommendedName>
</protein>
<dbReference type="STRING" id="318479.A0A3P7PZ90"/>